<dbReference type="Proteomes" id="UP000247091">
    <property type="component" value="Segment"/>
</dbReference>
<proteinExistence type="predicted"/>
<name>M1H5A3_PBCVI</name>
<feature type="region of interest" description="Disordered" evidence="1">
    <location>
        <begin position="36"/>
        <end position="121"/>
    </location>
</feature>
<gene>
    <name evidence="2" type="primary">IL-3A_363L</name>
    <name evidence="2" type="ORF">PBCVIL3A_363L</name>
</gene>
<organismHost>
    <name type="scientific">Chlorella</name>
    <dbReference type="NCBI Taxonomy" id="3071"/>
</organismHost>
<reference evidence="2 3" key="1">
    <citation type="submission" date="2012-10" db="EMBL/GenBank/DDBJ databases">
        <title>Towards defining the chloroviruses: a genomic journey through a genus of large DNA viruses.</title>
        <authorList>
            <person name="Jeanniard A."/>
            <person name="Dunigan D.D."/>
            <person name="Gurnon J.R."/>
            <person name="Agarkova I."/>
            <person name="Kang M."/>
            <person name="Vitek J."/>
            <person name="Duncan G."/>
            <person name="McClung O.W."/>
            <person name="Larsen M."/>
            <person name="Claverie J.-M."/>
            <person name="Van Etten J.L."/>
            <person name="Blanc G."/>
        </authorList>
    </citation>
    <scope>NUCLEOTIDE SEQUENCE [LARGE SCALE GENOMIC DNA]</scope>
</reference>
<evidence type="ECO:0000313" key="3">
    <source>
        <dbReference type="Proteomes" id="UP000247091"/>
    </source>
</evidence>
<sequence>MANVLIDKLTASRPTVNISSDAGGVGIQLPNRFNKKLSQEYQTSPSPDFGDDGDFKDIMKDIANPNKTRADDDMSSMSGHSSSNVDADYDGDGDLYSTESDSPGEVRPSKNYYDPEDQPSQGFLTIADEKADILFRLEVLRRQGIEPRKFSARDDIREMRAELNRIKTHLELDRSLKFSRKAVVGLSAALEFLNDKVDVLDLELDGWSDQMHQAVYTQKEYDTVFEELFFKYRGKVQTPPEIRLLLMFGASAMTFHMSNVMAKKVQKSLGGDDTNGSGFGEDIMKKLMGGLMGGGAKAPGPQIQQPPQIQQQQNMEKPQFSDFFQNGLRDKVMENAHTNVQQPPPVRKEMSPPSFAFPGFGMNSHTAPTPQSIPTPQDLMPLQSRGGDIMEMRYNDDDMSERLSDIPSDLESPPPSEFSSPEDTTVKVVKGSAGGRKPRKPRAGKNTPRIIEI</sequence>
<accession>M1H5A3</accession>
<evidence type="ECO:0000313" key="2">
    <source>
        <dbReference type="EMBL" id="AGE53878.1"/>
    </source>
</evidence>
<dbReference type="EMBL" id="JX997169">
    <property type="protein sequence ID" value="AGE53878.1"/>
    <property type="molecule type" value="Genomic_DNA"/>
</dbReference>
<dbReference type="Pfam" id="PF19071">
    <property type="entry name" value="DUF5767"/>
    <property type="match status" value="1"/>
</dbReference>
<evidence type="ECO:0000256" key="1">
    <source>
        <dbReference type="SAM" id="MobiDB-lite"/>
    </source>
</evidence>
<feature type="region of interest" description="Disordered" evidence="1">
    <location>
        <begin position="400"/>
        <end position="453"/>
    </location>
</feature>
<organism evidence="2 3">
    <name type="scientific">Paramecium bursaria Chlorella virus IL3A</name>
    <name type="common">PBCV-IL3A</name>
    <dbReference type="NCBI Taxonomy" id="46019"/>
    <lineage>
        <taxon>Viruses</taxon>
        <taxon>Varidnaviria</taxon>
        <taxon>Bamfordvirae</taxon>
        <taxon>Nucleocytoviricota</taxon>
        <taxon>Megaviricetes</taxon>
        <taxon>Algavirales</taxon>
        <taxon>Phycodnaviridae</taxon>
        <taxon>Chlorovirus</taxon>
        <taxon>Chlorovirus illinoense</taxon>
    </lineage>
</organism>
<protein>
    <submittedName>
        <fullName evidence="2">Uncharacterized protein</fullName>
    </submittedName>
</protein>
<dbReference type="InterPro" id="IPR043910">
    <property type="entry name" value="DUF5767"/>
</dbReference>
<feature type="compositionally biased region" description="Low complexity" evidence="1">
    <location>
        <begin position="405"/>
        <end position="423"/>
    </location>
</feature>